<sequence>MSGLTTVRAAEQTGLHVCSQINPVGRAKIVRHPSENLAMTDENNLSLSLNLWWSILCLPMLDFIKSQVVAILRLSWMQIILSQSLCLDSQDAKSTMGGILCWSNFRPDFLVSILLKDARPSDLFLLSCSVEKHNKVTTSVSQKPGRTIAHVKYPNFDRIVRRRAHNQRLKLQRLKTVNTCAMRFSQLSNQSFFFQVPNSHVSKKAATDHYWITVAAECKRPNWTPLLHKRHNCFIKLQIGIKVNKF</sequence>
<accession>A0A3M7SJG7</accession>
<keyword evidence="2" id="KW-1185">Reference proteome</keyword>
<name>A0A3M7SJG7_BRAPC</name>
<gene>
    <name evidence="1" type="ORF">BpHYR1_024197</name>
</gene>
<protein>
    <submittedName>
        <fullName evidence="1">Uncharacterized protein</fullName>
    </submittedName>
</protein>
<organism evidence="1 2">
    <name type="scientific">Brachionus plicatilis</name>
    <name type="common">Marine rotifer</name>
    <name type="synonym">Brachionus muelleri</name>
    <dbReference type="NCBI Taxonomy" id="10195"/>
    <lineage>
        <taxon>Eukaryota</taxon>
        <taxon>Metazoa</taxon>
        <taxon>Spiralia</taxon>
        <taxon>Gnathifera</taxon>
        <taxon>Rotifera</taxon>
        <taxon>Eurotatoria</taxon>
        <taxon>Monogononta</taxon>
        <taxon>Pseudotrocha</taxon>
        <taxon>Ploima</taxon>
        <taxon>Brachionidae</taxon>
        <taxon>Brachionus</taxon>
    </lineage>
</organism>
<reference evidence="1 2" key="1">
    <citation type="journal article" date="2018" name="Sci. Rep.">
        <title>Genomic signatures of local adaptation to the degree of environmental predictability in rotifers.</title>
        <authorList>
            <person name="Franch-Gras L."/>
            <person name="Hahn C."/>
            <person name="Garcia-Roger E.M."/>
            <person name="Carmona M.J."/>
            <person name="Serra M."/>
            <person name="Gomez A."/>
        </authorList>
    </citation>
    <scope>NUCLEOTIDE SEQUENCE [LARGE SCALE GENOMIC DNA]</scope>
    <source>
        <strain evidence="1">HYR1</strain>
    </source>
</reference>
<dbReference type="AlphaFoldDB" id="A0A3M7SJG7"/>
<dbReference type="Proteomes" id="UP000276133">
    <property type="component" value="Unassembled WGS sequence"/>
</dbReference>
<evidence type="ECO:0000313" key="2">
    <source>
        <dbReference type="Proteomes" id="UP000276133"/>
    </source>
</evidence>
<dbReference type="EMBL" id="REGN01001300">
    <property type="protein sequence ID" value="RNA35678.1"/>
    <property type="molecule type" value="Genomic_DNA"/>
</dbReference>
<proteinExistence type="predicted"/>
<evidence type="ECO:0000313" key="1">
    <source>
        <dbReference type="EMBL" id="RNA35678.1"/>
    </source>
</evidence>
<comment type="caution">
    <text evidence="1">The sequence shown here is derived from an EMBL/GenBank/DDBJ whole genome shotgun (WGS) entry which is preliminary data.</text>
</comment>